<reference evidence="4" key="1">
    <citation type="submission" date="2017-03" db="EMBL/GenBank/DDBJ databases">
        <authorList>
            <person name="Safronova V.I."/>
            <person name="Sazanova A.L."/>
            <person name="Chirak E.R."/>
        </authorList>
    </citation>
    <scope>NUCLEOTIDE SEQUENCE [LARGE SCALE GENOMIC DNA]</scope>
    <source>
        <strain evidence="4">Ach-343</strain>
    </source>
</reference>
<accession>A0A2W7C930</accession>
<name>A0A2W7C930_9HYPH</name>
<feature type="transmembrane region" description="Helical" evidence="1">
    <location>
        <begin position="119"/>
        <end position="143"/>
    </location>
</feature>
<keyword evidence="4" id="KW-1185">Reference proteome</keyword>
<dbReference type="Proteomes" id="UP000248616">
    <property type="component" value="Unassembled WGS sequence"/>
</dbReference>
<dbReference type="Pfam" id="PF09335">
    <property type="entry name" value="VTT_dom"/>
    <property type="match status" value="1"/>
</dbReference>
<sequence length="144" mass="15114">MAALYGALFISAFLAATILPVSSEVVLAGLIVSGRGDPALLLAVATLGNTLGSVVNWILGRGIDSLRARRVFPVSPERYEQASRTFRRFGEWTLLFAWLPVVGDAFTVAAGAARVNLAVFVVLVAIGKAARYAVIVAGGLWAIA</sequence>
<dbReference type="EMBL" id="MZXV01000027">
    <property type="protein sequence ID" value="PZV38268.1"/>
    <property type="molecule type" value="Genomic_DNA"/>
</dbReference>
<evidence type="ECO:0000313" key="4">
    <source>
        <dbReference type="Proteomes" id="UP000248616"/>
    </source>
</evidence>
<dbReference type="RefSeq" id="WP_111544345.1">
    <property type="nucleotide sequence ID" value="NZ_MZXV01000027.1"/>
</dbReference>
<dbReference type="InterPro" id="IPR032816">
    <property type="entry name" value="VTT_dom"/>
</dbReference>
<dbReference type="PANTHER" id="PTHR42709">
    <property type="entry name" value="ALKALINE PHOSPHATASE LIKE PROTEIN"/>
    <property type="match status" value="1"/>
</dbReference>
<keyword evidence="1" id="KW-0472">Membrane</keyword>
<evidence type="ECO:0000259" key="2">
    <source>
        <dbReference type="Pfam" id="PF09335"/>
    </source>
</evidence>
<proteinExistence type="predicted"/>
<evidence type="ECO:0000256" key="1">
    <source>
        <dbReference type="SAM" id="Phobius"/>
    </source>
</evidence>
<feature type="domain" description="VTT" evidence="2">
    <location>
        <begin position="25"/>
        <end position="138"/>
    </location>
</feature>
<feature type="transmembrane region" description="Helical" evidence="1">
    <location>
        <begin position="39"/>
        <end position="59"/>
    </location>
</feature>
<keyword evidence="1" id="KW-0812">Transmembrane</keyword>
<dbReference type="PANTHER" id="PTHR42709:SF4">
    <property type="entry name" value="INNER MEMBRANE PROTEIN YQAA"/>
    <property type="match status" value="1"/>
</dbReference>
<dbReference type="AlphaFoldDB" id="A0A2W7C930"/>
<evidence type="ECO:0000313" key="3">
    <source>
        <dbReference type="EMBL" id="PZV38268.1"/>
    </source>
</evidence>
<gene>
    <name evidence="3" type="ORF">B5V02_11535</name>
</gene>
<comment type="caution">
    <text evidence="3">The sequence shown here is derived from an EMBL/GenBank/DDBJ whole genome shotgun (WGS) entry which is preliminary data.</text>
</comment>
<organism evidence="3 4">
    <name type="scientific">Mesorhizobium kowhaii</name>
    <dbReference type="NCBI Taxonomy" id="1300272"/>
    <lineage>
        <taxon>Bacteria</taxon>
        <taxon>Pseudomonadati</taxon>
        <taxon>Pseudomonadota</taxon>
        <taxon>Alphaproteobacteria</taxon>
        <taxon>Hyphomicrobiales</taxon>
        <taxon>Phyllobacteriaceae</taxon>
        <taxon>Mesorhizobium</taxon>
    </lineage>
</organism>
<keyword evidence="1" id="KW-1133">Transmembrane helix</keyword>
<protein>
    <recommendedName>
        <fullName evidence="2">VTT domain-containing protein</fullName>
    </recommendedName>
</protein>
<dbReference type="InterPro" id="IPR051311">
    <property type="entry name" value="DedA_domain"/>
</dbReference>
<dbReference type="OrthoDB" id="9814483at2"/>
<feature type="transmembrane region" description="Helical" evidence="1">
    <location>
        <begin position="92"/>
        <end position="113"/>
    </location>
</feature>